<evidence type="ECO:0000256" key="5">
    <source>
        <dbReference type="PIRSR" id="PIRSR001227-1"/>
    </source>
</evidence>
<dbReference type="InterPro" id="IPR029055">
    <property type="entry name" value="Ntn_hydrolases_N"/>
</dbReference>
<dbReference type="EMBL" id="CP002859">
    <property type="protein sequence ID" value="AEI46736.1"/>
    <property type="molecule type" value="Genomic_DNA"/>
</dbReference>
<dbReference type="RefSeq" id="WP_013926061.1">
    <property type="nucleotide sequence ID" value="NC_015703.1"/>
</dbReference>
<dbReference type="KEGG" id="rsi:Runsl_0284"/>
<dbReference type="Pfam" id="PF01804">
    <property type="entry name" value="Penicil_amidase"/>
    <property type="match status" value="1"/>
</dbReference>
<dbReference type="Proteomes" id="UP000000493">
    <property type="component" value="Chromosome"/>
</dbReference>
<evidence type="ECO:0000256" key="2">
    <source>
        <dbReference type="ARBA" id="ARBA00022729"/>
    </source>
</evidence>
<evidence type="ECO:0000256" key="4">
    <source>
        <dbReference type="ARBA" id="ARBA00023145"/>
    </source>
</evidence>
<evidence type="ECO:0000313" key="8">
    <source>
        <dbReference type="Proteomes" id="UP000000493"/>
    </source>
</evidence>
<dbReference type="PIRSF" id="PIRSF001227">
    <property type="entry name" value="Pen_acylase"/>
    <property type="match status" value="1"/>
</dbReference>
<dbReference type="PANTHER" id="PTHR34218">
    <property type="entry name" value="PEPTIDASE S45 PENICILLIN AMIDASE"/>
    <property type="match status" value="1"/>
</dbReference>
<evidence type="ECO:0000256" key="1">
    <source>
        <dbReference type="ARBA" id="ARBA00006586"/>
    </source>
</evidence>
<dbReference type="GO" id="GO:0017000">
    <property type="term" value="P:antibiotic biosynthetic process"/>
    <property type="evidence" value="ECO:0007669"/>
    <property type="project" value="InterPro"/>
</dbReference>
<reference evidence="8" key="1">
    <citation type="submission" date="2011-06" db="EMBL/GenBank/DDBJ databases">
        <title>The complete genome of chromosome of Runella slithyformis DSM 19594.</title>
        <authorList>
            <consortium name="US DOE Joint Genome Institute (JGI-PGF)"/>
            <person name="Lucas S."/>
            <person name="Han J."/>
            <person name="Lapidus A."/>
            <person name="Bruce D."/>
            <person name="Goodwin L."/>
            <person name="Pitluck S."/>
            <person name="Peters L."/>
            <person name="Kyrpides N."/>
            <person name="Mavromatis K."/>
            <person name="Ivanova N."/>
            <person name="Ovchinnikova G."/>
            <person name="Zhang X."/>
            <person name="Misra M."/>
            <person name="Detter J.C."/>
            <person name="Tapia R."/>
            <person name="Han C."/>
            <person name="Land M."/>
            <person name="Hauser L."/>
            <person name="Markowitz V."/>
            <person name="Cheng J.-F."/>
            <person name="Hugenholtz P."/>
            <person name="Woyke T."/>
            <person name="Wu D."/>
            <person name="Tindall B."/>
            <person name="Faehrich R."/>
            <person name="Brambilla E."/>
            <person name="Klenk H.-P."/>
            <person name="Eisen J.A."/>
        </authorList>
    </citation>
    <scope>NUCLEOTIDE SEQUENCE [LARGE SCALE GENOMIC DNA]</scope>
    <source>
        <strain evidence="8">ATCC 29530 / DSM 19594 / LMG 11500 / NCIMB 11436 / LSU 4</strain>
    </source>
</reference>
<evidence type="ECO:0000313" key="7">
    <source>
        <dbReference type="EMBL" id="AEI46736.1"/>
    </source>
</evidence>
<dbReference type="Gene3D" id="1.10.439.10">
    <property type="entry name" value="Penicillin Amidohydrolase, domain 1"/>
    <property type="match status" value="1"/>
</dbReference>
<keyword evidence="3 7" id="KW-0378">Hydrolase</keyword>
<reference evidence="7 8" key="2">
    <citation type="journal article" date="2012" name="Stand. Genomic Sci.">
        <title>Complete genome sequence of the aquatic bacterium Runella slithyformis type strain (LSU 4(T)).</title>
        <authorList>
            <person name="Copeland A."/>
            <person name="Zhang X."/>
            <person name="Misra M."/>
            <person name="Lapidus A."/>
            <person name="Nolan M."/>
            <person name="Lucas S."/>
            <person name="Deshpande S."/>
            <person name="Cheng J.F."/>
            <person name="Tapia R."/>
            <person name="Goodwin L.A."/>
            <person name="Pitluck S."/>
            <person name="Liolios K."/>
            <person name="Pagani I."/>
            <person name="Ivanova N."/>
            <person name="Mikhailova N."/>
            <person name="Pati A."/>
            <person name="Chen A."/>
            <person name="Palaniappan K."/>
            <person name="Land M."/>
            <person name="Hauser L."/>
            <person name="Pan C."/>
            <person name="Jeffries C.D."/>
            <person name="Detter J.C."/>
            <person name="Brambilla E.M."/>
            <person name="Rohde M."/>
            <person name="Djao O.D."/>
            <person name="Goker M."/>
            <person name="Sikorski J."/>
            <person name="Tindall B.J."/>
            <person name="Woyke T."/>
            <person name="Bristow J."/>
            <person name="Eisen J.A."/>
            <person name="Markowitz V."/>
            <person name="Hugenholtz P."/>
            <person name="Kyrpides N.C."/>
            <person name="Klenk H.P."/>
            <person name="Mavromatis K."/>
        </authorList>
    </citation>
    <scope>NUCLEOTIDE SEQUENCE [LARGE SCALE GENOMIC DNA]</scope>
    <source>
        <strain evidence="8">ATCC 29530 / DSM 19594 / LMG 11500 / NCIMB 11436 / LSU 4</strain>
    </source>
</reference>
<dbReference type="InterPro" id="IPR014395">
    <property type="entry name" value="Pen/GL7ACA/AHL_acylase"/>
</dbReference>
<feature type="active site" description="Nucleophile" evidence="5">
    <location>
        <position position="183"/>
    </location>
</feature>
<name>A0A7U4E3T3_RUNSL</name>
<accession>A0A7U4E3T3</accession>
<dbReference type="Gene3D" id="2.30.120.10">
    <property type="match status" value="1"/>
</dbReference>
<keyword evidence="8" id="KW-1185">Reference proteome</keyword>
<dbReference type="EC" id="3.5.1.93" evidence="7"/>
<dbReference type="PANTHER" id="PTHR34218:SF3">
    <property type="entry name" value="ACYL-HOMOSERINE LACTONE ACYLASE PVDQ"/>
    <property type="match status" value="1"/>
</dbReference>
<dbReference type="InterPro" id="IPR023343">
    <property type="entry name" value="Penicillin_amidase_dom1"/>
</dbReference>
<feature type="binding site" evidence="6">
    <location>
        <position position="255"/>
    </location>
    <ligand>
        <name>Ca(2+)</name>
        <dbReference type="ChEBI" id="CHEBI:29108"/>
    </ligand>
</feature>
<comment type="cofactor">
    <cofactor evidence="6">
        <name>Ca(2+)</name>
        <dbReference type="ChEBI" id="CHEBI:29108"/>
    </cofactor>
    <text evidence="6">Binds 1 Ca(2+) ion per dimer.</text>
</comment>
<dbReference type="InterPro" id="IPR002692">
    <property type="entry name" value="S45"/>
</dbReference>
<feature type="binding site" evidence="6">
    <location>
        <position position="258"/>
    </location>
    <ligand>
        <name>Ca(2+)</name>
        <dbReference type="ChEBI" id="CHEBI:29108"/>
    </ligand>
</feature>
<keyword evidence="6" id="KW-0106">Calcium</keyword>
<dbReference type="InterPro" id="IPR043147">
    <property type="entry name" value="Penicillin_amidase_A-knob"/>
</dbReference>
<gene>
    <name evidence="7" type="ordered locus">Runsl_0284</name>
</gene>
<dbReference type="AlphaFoldDB" id="A0A7U4E3T3"/>
<keyword evidence="4" id="KW-0865">Zymogen</keyword>
<keyword evidence="2" id="KW-0732">Signal</keyword>
<dbReference type="SUPFAM" id="SSF56235">
    <property type="entry name" value="N-terminal nucleophile aminohydrolases (Ntn hydrolases)"/>
    <property type="match status" value="1"/>
</dbReference>
<comment type="similarity">
    <text evidence="1">Belongs to the peptidase S45 family.</text>
</comment>
<keyword evidence="6" id="KW-0479">Metal-binding</keyword>
<dbReference type="Gene3D" id="1.10.1400.10">
    <property type="match status" value="1"/>
</dbReference>
<organism evidence="7 8">
    <name type="scientific">Runella slithyformis (strain ATCC 29530 / DSM 19594 / LMG 11500 / NCIMB 11436 / LSU 4)</name>
    <dbReference type="NCBI Taxonomy" id="761193"/>
    <lineage>
        <taxon>Bacteria</taxon>
        <taxon>Pseudomonadati</taxon>
        <taxon>Bacteroidota</taxon>
        <taxon>Cytophagia</taxon>
        <taxon>Cytophagales</taxon>
        <taxon>Spirosomataceae</taxon>
        <taxon>Runella</taxon>
    </lineage>
</organism>
<dbReference type="GO" id="GO:0046872">
    <property type="term" value="F:metal ion binding"/>
    <property type="evidence" value="ECO:0007669"/>
    <property type="project" value="UniProtKB-KW"/>
</dbReference>
<protein>
    <submittedName>
        <fullName evidence="7">Glutaryl-7-aminocephalosporanic-acid acylase</fullName>
        <ecNumber evidence="7">3.5.1.93</ecNumber>
    </submittedName>
</protein>
<evidence type="ECO:0000256" key="6">
    <source>
        <dbReference type="PIRSR" id="PIRSR001227-2"/>
    </source>
</evidence>
<dbReference type="Gene3D" id="3.60.20.10">
    <property type="entry name" value="Glutamine Phosphoribosylpyrophosphate, subunit 1, domain 1"/>
    <property type="match status" value="1"/>
</dbReference>
<evidence type="ECO:0000256" key="3">
    <source>
        <dbReference type="ARBA" id="ARBA00022801"/>
    </source>
</evidence>
<dbReference type="InterPro" id="IPR043146">
    <property type="entry name" value="Penicillin_amidase_N_B-knob"/>
</dbReference>
<proteinExistence type="inferred from homology"/>
<dbReference type="GO" id="GO:0033968">
    <property type="term" value="F:glutaryl-7-aminocephalosporanic-acid acylase activity"/>
    <property type="evidence" value="ECO:0007669"/>
    <property type="project" value="UniProtKB-EC"/>
</dbReference>
<sequence length="705" mass="78460">MLKKCTLFAVLITAIFQVQRSFSQGKVTYKQAEILWDTWGVPHIYAKNDESLFFAYGWAQTQNHGNLLLQLYGQARGKGAEYWGEKYAQADRWVIINGIHERAAEWYALQKPAMRKNLDAFALGVNKYAKKYPDKLSAEAKRALPITAVDVIAHVQRVTHFVFLAPQGQVAAAEKRQGDQNGSNAWAVGPSKSASGNALLLTNPHLPWSDLYLYIEAQLVSPGVNTYGISRMGFPVLTMAFNATAGYSQTVNTNDGQDFYELTPAEGGYRWNGKVKAFETKERTLNIRQPDGTLKEEKMVIRHSIHGPVVSDKGGKLIAMRVAGLGQSGIFEQYWDMARAKDLAAFEAAVSRLQIPMYTLMFADNKGNIFNLFNAEVPVRPLGDWKYWSGVVKGDTSATLWTKTHPYKDLPKVRNPATGWLQNTNEPPWTATVPMVNHYKDFPAYMAPAPTMSFRTQRSVRMLMESGKMSLDQFIELKLSTRMELADRIVNDLITATEANGSAEAKEIAVVLTQWDHNTDNDSKGAFLFDRFVRKWVGGTEKLNSLGTASPLFSTPWNLSDPVNTPNGIADPKAALAALLEAAKEVKATYGRLDVPWGEVFRFKIGEVEVPGNGGPGPMGVFRTMTLGPPSGGKYFPAHGDTYVAAIEFSKPLKAKVLTSYGNATQPESKHRNDQLPLLSEKKMRPVWFTREEAEQHLAEKTVFK</sequence>